<keyword evidence="1" id="KW-0880">Kelch repeat</keyword>
<dbReference type="InterPro" id="IPR011705">
    <property type="entry name" value="BACK"/>
</dbReference>
<evidence type="ECO:0000259" key="4">
    <source>
        <dbReference type="PROSITE" id="PS50097"/>
    </source>
</evidence>
<dbReference type="PANTHER" id="PTHR24412">
    <property type="entry name" value="KELCH PROTEIN"/>
    <property type="match status" value="1"/>
</dbReference>
<dbReference type="Pfam" id="PF07707">
    <property type="entry name" value="BACK"/>
    <property type="match status" value="1"/>
</dbReference>
<dbReference type="Gene3D" id="3.30.710.10">
    <property type="entry name" value="Potassium Channel Kv1.1, Chain A"/>
    <property type="match status" value="1"/>
</dbReference>
<keyword evidence="6" id="KW-1185">Reference proteome</keyword>
<dbReference type="Pfam" id="PF00651">
    <property type="entry name" value="BTB"/>
    <property type="match status" value="1"/>
</dbReference>
<dbReference type="eggNOG" id="KOG1072">
    <property type="taxonomic scope" value="Eukaryota"/>
</dbReference>
<evidence type="ECO:0000256" key="2">
    <source>
        <dbReference type="ARBA" id="ARBA00022737"/>
    </source>
</evidence>
<dbReference type="InterPro" id="IPR000210">
    <property type="entry name" value="BTB/POZ_dom"/>
</dbReference>
<feature type="region of interest" description="Disordered" evidence="3">
    <location>
        <begin position="1"/>
        <end position="48"/>
    </location>
</feature>
<name>A0A151PD29_ALLMI</name>
<accession>A0A151PD29</accession>
<feature type="compositionally biased region" description="Polar residues" evidence="3">
    <location>
        <begin position="1"/>
        <end position="10"/>
    </location>
</feature>
<feature type="compositionally biased region" description="Gly residues" evidence="3">
    <location>
        <begin position="33"/>
        <end position="45"/>
    </location>
</feature>
<dbReference type="Gene3D" id="1.25.40.420">
    <property type="match status" value="1"/>
</dbReference>
<dbReference type="SMART" id="SM00875">
    <property type="entry name" value="BACK"/>
    <property type="match status" value="1"/>
</dbReference>
<evidence type="ECO:0000313" key="6">
    <source>
        <dbReference type="Proteomes" id="UP000050525"/>
    </source>
</evidence>
<gene>
    <name evidence="5" type="primary">KLHL11</name>
    <name evidence="5" type="ORF">Y1Q_0018432</name>
</gene>
<dbReference type="PROSITE" id="PS50097">
    <property type="entry name" value="BTB"/>
    <property type="match status" value="1"/>
</dbReference>
<dbReference type="SMART" id="SM00225">
    <property type="entry name" value="BTB"/>
    <property type="match status" value="1"/>
</dbReference>
<evidence type="ECO:0000256" key="1">
    <source>
        <dbReference type="ARBA" id="ARBA00022441"/>
    </source>
</evidence>
<evidence type="ECO:0000256" key="3">
    <source>
        <dbReference type="SAM" id="MobiDB-lite"/>
    </source>
</evidence>
<dbReference type="EMBL" id="AKHW03000499">
    <property type="protein sequence ID" value="KYO46685.1"/>
    <property type="molecule type" value="Genomic_DNA"/>
</dbReference>
<dbReference type="STRING" id="8496.A0A151PD29"/>
<comment type="caution">
    <text evidence="5">The sequence shown here is derived from an EMBL/GenBank/DDBJ whole genome shotgun (WGS) entry which is preliminary data.</text>
</comment>
<dbReference type="InterPro" id="IPR011333">
    <property type="entry name" value="SKP1/BTB/POZ_sf"/>
</dbReference>
<organism evidence="5 6">
    <name type="scientific">Alligator mississippiensis</name>
    <name type="common">American alligator</name>
    <dbReference type="NCBI Taxonomy" id="8496"/>
    <lineage>
        <taxon>Eukaryota</taxon>
        <taxon>Metazoa</taxon>
        <taxon>Chordata</taxon>
        <taxon>Craniata</taxon>
        <taxon>Vertebrata</taxon>
        <taxon>Euteleostomi</taxon>
        <taxon>Archelosauria</taxon>
        <taxon>Archosauria</taxon>
        <taxon>Crocodylia</taxon>
        <taxon>Alligatoridae</taxon>
        <taxon>Alligatorinae</taxon>
        <taxon>Alligator</taxon>
    </lineage>
</organism>
<feature type="compositionally biased region" description="Pro residues" evidence="3">
    <location>
        <begin position="11"/>
        <end position="26"/>
    </location>
</feature>
<dbReference type="SUPFAM" id="SSF54695">
    <property type="entry name" value="POZ domain"/>
    <property type="match status" value="1"/>
</dbReference>
<reference evidence="5 6" key="1">
    <citation type="journal article" date="2012" name="Genome Biol.">
        <title>Sequencing three crocodilian genomes to illuminate the evolution of archosaurs and amniotes.</title>
        <authorList>
            <person name="St John J.A."/>
            <person name="Braun E.L."/>
            <person name="Isberg S.R."/>
            <person name="Miles L.G."/>
            <person name="Chong A.Y."/>
            <person name="Gongora J."/>
            <person name="Dalzell P."/>
            <person name="Moran C."/>
            <person name="Bed'hom B."/>
            <person name="Abzhanov A."/>
            <person name="Burgess S.C."/>
            <person name="Cooksey A.M."/>
            <person name="Castoe T.A."/>
            <person name="Crawford N.G."/>
            <person name="Densmore L.D."/>
            <person name="Drew J.C."/>
            <person name="Edwards S.V."/>
            <person name="Faircloth B.C."/>
            <person name="Fujita M.K."/>
            <person name="Greenwold M.J."/>
            <person name="Hoffmann F.G."/>
            <person name="Howard J.M."/>
            <person name="Iguchi T."/>
            <person name="Janes D.E."/>
            <person name="Khan S.Y."/>
            <person name="Kohno S."/>
            <person name="de Koning A.J."/>
            <person name="Lance S.L."/>
            <person name="McCarthy F.M."/>
            <person name="McCormack J.E."/>
            <person name="Merchant M.E."/>
            <person name="Peterson D.G."/>
            <person name="Pollock D.D."/>
            <person name="Pourmand N."/>
            <person name="Raney B.J."/>
            <person name="Roessler K.A."/>
            <person name="Sanford J.R."/>
            <person name="Sawyer R.H."/>
            <person name="Schmidt C.J."/>
            <person name="Triplett E.W."/>
            <person name="Tuberville T.D."/>
            <person name="Venegas-Anaya M."/>
            <person name="Howard J.T."/>
            <person name="Jarvis E.D."/>
            <person name="Guillette L.J.Jr."/>
            <person name="Glenn T.C."/>
            <person name="Green R.E."/>
            <person name="Ray D.A."/>
        </authorList>
    </citation>
    <scope>NUCLEOTIDE SEQUENCE [LARGE SCALE GENOMIC DNA]</scope>
    <source>
        <strain evidence="5">KSC_2009_1</strain>
    </source>
</reference>
<dbReference type="AlphaFoldDB" id="A0A151PD29"/>
<protein>
    <submittedName>
        <fullName evidence="5">Kelch-like protein 11</fullName>
    </submittedName>
</protein>
<evidence type="ECO:0000313" key="5">
    <source>
        <dbReference type="EMBL" id="KYO46685.1"/>
    </source>
</evidence>
<keyword evidence="2" id="KW-0677">Repeat</keyword>
<feature type="domain" description="BTB" evidence="4">
    <location>
        <begin position="75"/>
        <end position="155"/>
    </location>
</feature>
<dbReference type="Proteomes" id="UP000050525">
    <property type="component" value="Unassembled WGS sequence"/>
</dbReference>
<dbReference type="PANTHER" id="PTHR24412:SF420">
    <property type="entry name" value="KELCH-LIKE PROTEIN 11"/>
    <property type="match status" value="1"/>
</dbReference>
<sequence>MAAASASPQTLPGPPPSPGPGPPPGPAGDDSGAEGGAAADGGAGGEAETEEFVCPAHCTELAWRQNEQRRQGLYCDITLAFGGGARQAPPLEVRAHRSVLAAATDYFEPLLSGGFAESRSGRVELRKWSSEGGPDPETVEAVVGFMYTGIICVSPGNVHEVLEMADRFLLTRLKDFCGEFLKKKLNLSNCVAIHSLAHMYSLSQLALKAADMIRRNFFRVIQDEEFYTLPFHLIRDWLSDLEITVDSEEVLFETILKWVQRSPDERESRQPRSYLKRWVHPG</sequence>
<proteinExistence type="predicted"/>